<accession>A0A0A9E3N5</accession>
<dbReference type="AlphaFoldDB" id="A0A0A9E3N5"/>
<organism evidence="1">
    <name type="scientific">Arundo donax</name>
    <name type="common">Giant reed</name>
    <name type="synonym">Donax arundinaceus</name>
    <dbReference type="NCBI Taxonomy" id="35708"/>
    <lineage>
        <taxon>Eukaryota</taxon>
        <taxon>Viridiplantae</taxon>
        <taxon>Streptophyta</taxon>
        <taxon>Embryophyta</taxon>
        <taxon>Tracheophyta</taxon>
        <taxon>Spermatophyta</taxon>
        <taxon>Magnoliopsida</taxon>
        <taxon>Liliopsida</taxon>
        <taxon>Poales</taxon>
        <taxon>Poaceae</taxon>
        <taxon>PACMAD clade</taxon>
        <taxon>Arundinoideae</taxon>
        <taxon>Arundineae</taxon>
        <taxon>Arundo</taxon>
    </lineage>
</organism>
<dbReference type="EMBL" id="GBRH01202486">
    <property type="protein sequence ID" value="JAD95409.1"/>
    <property type="molecule type" value="Transcribed_RNA"/>
</dbReference>
<reference evidence="1" key="1">
    <citation type="submission" date="2014-09" db="EMBL/GenBank/DDBJ databases">
        <authorList>
            <person name="Magalhaes I.L.F."/>
            <person name="Oliveira U."/>
            <person name="Santos F.R."/>
            <person name="Vidigal T.H.D.A."/>
            <person name="Brescovit A.D."/>
            <person name="Santos A.J."/>
        </authorList>
    </citation>
    <scope>NUCLEOTIDE SEQUENCE</scope>
    <source>
        <tissue evidence="1">Shoot tissue taken approximately 20 cm above the soil surface</tissue>
    </source>
</reference>
<name>A0A0A9E3N5_ARUDO</name>
<reference evidence="1" key="2">
    <citation type="journal article" date="2015" name="Data Brief">
        <title>Shoot transcriptome of the giant reed, Arundo donax.</title>
        <authorList>
            <person name="Barrero R.A."/>
            <person name="Guerrero F.D."/>
            <person name="Moolhuijzen P."/>
            <person name="Goolsby J.A."/>
            <person name="Tidwell J."/>
            <person name="Bellgard S.E."/>
            <person name="Bellgard M.I."/>
        </authorList>
    </citation>
    <scope>NUCLEOTIDE SEQUENCE</scope>
    <source>
        <tissue evidence="1">Shoot tissue taken approximately 20 cm above the soil surface</tissue>
    </source>
</reference>
<protein>
    <submittedName>
        <fullName evidence="1">Uncharacterized protein</fullName>
    </submittedName>
</protein>
<sequence>MAMTQDRHSCELEMTSMWRQISYWKLNLVELTCCNFAGKPSRAQQVVFQDERTLGHAFGQQINGQMVLSWFIHLFLP</sequence>
<evidence type="ECO:0000313" key="1">
    <source>
        <dbReference type="EMBL" id="JAD95409.1"/>
    </source>
</evidence>
<proteinExistence type="predicted"/>